<dbReference type="PANTHER" id="PTHR24223:SF355">
    <property type="entry name" value="MULTIDRUG RESISTANCE-ASSOCIATED PROTEIN 5"/>
    <property type="match status" value="1"/>
</dbReference>
<feature type="transmembrane region" description="Helical" evidence="7">
    <location>
        <begin position="33"/>
        <end position="53"/>
    </location>
</feature>
<keyword evidence="1 7" id="KW-0812">Transmembrane</keyword>
<reference evidence="9 10" key="1">
    <citation type="submission" date="2021-06" db="EMBL/GenBank/DDBJ databases">
        <authorList>
            <person name="Palmer J.M."/>
        </authorList>
    </citation>
    <scope>NUCLEOTIDE SEQUENCE [LARGE SCALE GENOMIC DNA]</scope>
    <source>
        <strain evidence="9 10">XC_2019</strain>
        <tissue evidence="9">Muscle</tissue>
    </source>
</reference>
<evidence type="ECO:0000256" key="5">
    <source>
        <dbReference type="ARBA" id="ARBA00023136"/>
    </source>
</evidence>
<name>A0ABV0Q4R5_9TELE</name>
<feature type="region of interest" description="Disordered" evidence="6">
    <location>
        <begin position="254"/>
        <end position="273"/>
    </location>
</feature>
<dbReference type="EMBL" id="JAHRIN010000213">
    <property type="protein sequence ID" value="MEQ2190775.1"/>
    <property type="molecule type" value="Genomic_DNA"/>
</dbReference>
<dbReference type="InterPro" id="IPR003439">
    <property type="entry name" value="ABC_transporter-like_ATP-bd"/>
</dbReference>
<evidence type="ECO:0000256" key="6">
    <source>
        <dbReference type="SAM" id="MobiDB-lite"/>
    </source>
</evidence>
<evidence type="ECO:0000256" key="3">
    <source>
        <dbReference type="ARBA" id="ARBA00022840"/>
    </source>
</evidence>
<evidence type="ECO:0000256" key="2">
    <source>
        <dbReference type="ARBA" id="ARBA00022741"/>
    </source>
</evidence>
<organism evidence="9 10">
    <name type="scientific">Xenoophorus captivus</name>
    <dbReference type="NCBI Taxonomy" id="1517983"/>
    <lineage>
        <taxon>Eukaryota</taxon>
        <taxon>Metazoa</taxon>
        <taxon>Chordata</taxon>
        <taxon>Craniata</taxon>
        <taxon>Vertebrata</taxon>
        <taxon>Euteleostomi</taxon>
        <taxon>Actinopterygii</taxon>
        <taxon>Neopterygii</taxon>
        <taxon>Teleostei</taxon>
        <taxon>Neoteleostei</taxon>
        <taxon>Acanthomorphata</taxon>
        <taxon>Ovalentaria</taxon>
        <taxon>Atherinomorphae</taxon>
        <taxon>Cyprinodontiformes</taxon>
        <taxon>Goodeidae</taxon>
        <taxon>Xenoophorus</taxon>
    </lineage>
</organism>
<feature type="transmembrane region" description="Helical" evidence="7">
    <location>
        <begin position="6"/>
        <end position="26"/>
    </location>
</feature>
<dbReference type="Proteomes" id="UP001434883">
    <property type="component" value="Unassembled WGS sequence"/>
</dbReference>
<protein>
    <submittedName>
        <fullName evidence="9">Multidrug resistance-associated protein 5</fullName>
    </submittedName>
</protein>
<accession>A0ABV0Q4R5</accession>
<dbReference type="InterPro" id="IPR036640">
    <property type="entry name" value="ABC1_TM_sf"/>
</dbReference>
<gene>
    <name evidence="9" type="primary">ABCC5_3</name>
    <name evidence="9" type="ORF">XENOCAPTIV_009581</name>
</gene>
<feature type="domain" description="ABC transporter" evidence="8">
    <location>
        <begin position="176"/>
        <end position="248"/>
    </location>
</feature>
<sequence>MRWLAVRLDLISISIITAVALLIVFMQNQIPSAYAGLAISYAVQLTGLFQFTVRLLTETEARFTSVERINHYIKSLDSEAPRQSLEAATPAPSWPQQGKISFQDVNMRYQDHLPLVLKNLSFTVLPEETIGIVGRTGSGTADLLCSLASSVFSSYLCLCFNMSTFVSTASFLCVFSGKSSLAVALFRLVELSAGSIIIDGINIAQIGLDDLRSKLAIIPQEPVLFIGTVRDRSPHPGDHSQCLWQLHHSDHRTSSQHSDELQQGHGPGQRPGV</sequence>
<evidence type="ECO:0000313" key="9">
    <source>
        <dbReference type="EMBL" id="MEQ2190775.1"/>
    </source>
</evidence>
<dbReference type="Gene3D" id="3.40.50.300">
    <property type="entry name" value="P-loop containing nucleotide triphosphate hydrolases"/>
    <property type="match status" value="1"/>
</dbReference>
<evidence type="ECO:0000259" key="8">
    <source>
        <dbReference type="Pfam" id="PF00005"/>
    </source>
</evidence>
<dbReference type="InterPro" id="IPR027417">
    <property type="entry name" value="P-loop_NTPase"/>
</dbReference>
<keyword evidence="2" id="KW-0547">Nucleotide-binding</keyword>
<evidence type="ECO:0000256" key="4">
    <source>
        <dbReference type="ARBA" id="ARBA00022989"/>
    </source>
</evidence>
<keyword evidence="4 7" id="KW-1133">Transmembrane helix</keyword>
<keyword evidence="3" id="KW-0067">ATP-binding</keyword>
<evidence type="ECO:0000313" key="10">
    <source>
        <dbReference type="Proteomes" id="UP001434883"/>
    </source>
</evidence>
<keyword evidence="5 7" id="KW-0472">Membrane</keyword>
<evidence type="ECO:0000256" key="1">
    <source>
        <dbReference type="ARBA" id="ARBA00022692"/>
    </source>
</evidence>
<dbReference type="PANTHER" id="PTHR24223">
    <property type="entry name" value="ATP-BINDING CASSETTE SUB-FAMILY C"/>
    <property type="match status" value="1"/>
</dbReference>
<keyword evidence="10" id="KW-1185">Reference proteome</keyword>
<proteinExistence type="predicted"/>
<dbReference type="SUPFAM" id="SSF52540">
    <property type="entry name" value="P-loop containing nucleoside triphosphate hydrolases"/>
    <property type="match status" value="2"/>
</dbReference>
<dbReference type="Pfam" id="PF00005">
    <property type="entry name" value="ABC_tran"/>
    <property type="match status" value="1"/>
</dbReference>
<dbReference type="Gene3D" id="1.20.1560.10">
    <property type="entry name" value="ABC transporter type 1, transmembrane domain"/>
    <property type="match status" value="1"/>
</dbReference>
<dbReference type="InterPro" id="IPR050173">
    <property type="entry name" value="ABC_transporter_C-like"/>
</dbReference>
<evidence type="ECO:0000256" key="7">
    <source>
        <dbReference type="SAM" id="Phobius"/>
    </source>
</evidence>
<comment type="caution">
    <text evidence="9">The sequence shown here is derived from an EMBL/GenBank/DDBJ whole genome shotgun (WGS) entry which is preliminary data.</text>
</comment>